<dbReference type="InterPro" id="IPR012677">
    <property type="entry name" value="Nucleotide-bd_a/b_plait_sf"/>
</dbReference>
<organism evidence="5 6">
    <name type="scientific">Russula ochroleuca</name>
    <dbReference type="NCBI Taxonomy" id="152965"/>
    <lineage>
        <taxon>Eukaryota</taxon>
        <taxon>Fungi</taxon>
        <taxon>Dikarya</taxon>
        <taxon>Basidiomycota</taxon>
        <taxon>Agaricomycotina</taxon>
        <taxon>Agaricomycetes</taxon>
        <taxon>Russulales</taxon>
        <taxon>Russulaceae</taxon>
        <taxon>Russula</taxon>
    </lineage>
</organism>
<dbReference type="GO" id="GO:0061574">
    <property type="term" value="C:ASAP complex"/>
    <property type="evidence" value="ECO:0007669"/>
    <property type="project" value="TreeGrafter"/>
</dbReference>
<feature type="region of interest" description="Disordered" evidence="3">
    <location>
        <begin position="1"/>
        <end position="26"/>
    </location>
</feature>
<feature type="compositionally biased region" description="Basic and acidic residues" evidence="3">
    <location>
        <begin position="11"/>
        <end position="26"/>
    </location>
</feature>
<reference evidence="5" key="2">
    <citation type="journal article" date="2020" name="Nat. Commun.">
        <title>Large-scale genome sequencing of mycorrhizal fungi provides insights into the early evolution of symbiotic traits.</title>
        <authorList>
            <person name="Miyauchi S."/>
            <person name="Kiss E."/>
            <person name="Kuo A."/>
            <person name="Drula E."/>
            <person name="Kohler A."/>
            <person name="Sanchez-Garcia M."/>
            <person name="Morin E."/>
            <person name="Andreopoulos B."/>
            <person name="Barry K.W."/>
            <person name="Bonito G."/>
            <person name="Buee M."/>
            <person name="Carver A."/>
            <person name="Chen C."/>
            <person name="Cichocki N."/>
            <person name="Clum A."/>
            <person name="Culley D."/>
            <person name="Crous P.W."/>
            <person name="Fauchery L."/>
            <person name="Girlanda M."/>
            <person name="Hayes R.D."/>
            <person name="Keri Z."/>
            <person name="LaButti K."/>
            <person name="Lipzen A."/>
            <person name="Lombard V."/>
            <person name="Magnuson J."/>
            <person name="Maillard F."/>
            <person name="Murat C."/>
            <person name="Nolan M."/>
            <person name="Ohm R.A."/>
            <person name="Pangilinan J."/>
            <person name="Pereira M.F."/>
            <person name="Perotto S."/>
            <person name="Peter M."/>
            <person name="Pfister S."/>
            <person name="Riley R."/>
            <person name="Sitrit Y."/>
            <person name="Stielow J.B."/>
            <person name="Szollosi G."/>
            <person name="Zifcakova L."/>
            <person name="Stursova M."/>
            <person name="Spatafora J.W."/>
            <person name="Tedersoo L."/>
            <person name="Vaario L.M."/>
            <person name="Yamada A."/>
            <person name="Yan M."/>
            <person name="Wang P."/>
            <person name="Xu J."/>
            <person name="Bruns T."/>
            <person name="Baldrian P."/>
            <person name="Vilgalys R."/>
            <person name="Dunand C."/>
            <person name="Henrissat B."/>
            <person name="Grigoriev I.V."/>
            <person name="Hibbett D."/>
            <person name="Nagy L.G."/>
            <person name="Martin F.M."/>
        </authorList>
    </citation>
    <scope>NUCLEOTIDE SEQUENCE</scope>
    <source>
        <strain evidence="5">Prilba</strain>
    </source>
</reference>
<dbReference type="PANTHER" id="PTHR15481:SF0">
    <property type="entry name" value="LD23870P-RELATED"/>
    <property type="match status" value="1"/>
</dbReference>
<dbReference type="InterPro" id="IPR035979">
    <property type="entry name" value="RBD_domain_sf"/>
</dbReference>
<evidence type="ECO:0000256" key="2">
    <source>
        <dbReference type="PROSITE-ProRule" id="PRU00176"/>
    </source>
</evidence>
<evidence type="ECO:0000256" key="3">
    <source>
        <dbReference type="SAM" id="MobiDB-lite"/>
    </source>
</evidence>
<protein>
    <recommendedName>
        <fullName evidence="4">RRM domain-containing protein</fullName>
    </recommendedName>
</protein>
<evidence type="ECO:0000313" key="5">
    <source>
        <dbReference type="EMBL" id="KAF8484854.1"/>
    </source>
</evidence>
<dbReference type="AlphaFoldDB" id="A0A9P5N336"/>
<evidence type="ECO:0000256" key="1">
    <source>
        <dbReference type="ARBA" id="ARBA00022884"/>
    </source>
</evidence>
<reference evidence="5" key="1">
    <citation type="submission" date="2019-10" db="EMBL/GenBank/DDBJ databases">
        <authorList>
            <consortium name="DOE Joint Genome Institute"/>
            <person name="Kuo A."/>
            <person name="Miyauchi S."/>
            <person name="Kiss E."/>
            <person name="Drula E."/>
            <person name="Kohler A."/>
            <person name="Sanchez-Garcia M."/>
            <person name="Andreopoulos B."/>
            <person name="Barry K.W."/>
            <person name="Bonito G."/>
            <person name="Buee M."/>
            <person name="Carver A."/>
            <person name="Chen C."/>
            <person name="Cichocki N."/>
            <person name="Clum A."/>
            <person name="Culley D."/>
            <person name="Crous P.W."/>
            <person name="Fauchery L."/>
            <person name="Girlanda M."/>
            <person name="Hayes R."/>
            <person name="Keri Z."/>
            <person name="LaButti K."/>
            <person name="Lipzen A."/>
            <person name="Lombard V."/>
            <person name="Magnuson J."/>
            <person name="Maillard F."/>
            <person name="Morin E."/>
            <person name="Murat C."/>
            <person name="Nolan M."/>
            <person name="Ohm R."/>
            <person name="Pangilinan J."/>
            <person name="Pereira M."/>
            <person name="Perotto S."/>
            <person name="Peter M."/>
            <person name="Riley R."/>
            <person name="Sitrit Y."/>
            <person name="Stielow B."/>
            <person name="Szollosi G."/>
            <person name="Zifcakova L."/>
            <person name="Stursova M."/>
            <person name="Spatafora J.W."/>
            <person name="Tedersoo L."/>
            <person name="Vaario L.-M."/>
            <person name="Yamada A."/>
            <person name="Yan M."/>
            <person name="Wang P."/>
            <person name="Xu J."/>
            <person name="Bruns T."/>
            <person name="Baldrian P."/>
            <person name="Vilgalys R."/>
            <person name="Henrissat B."/>
            <person name="Grigoriev I.V."/>
            <person name="Hibbett D."/>
            <person name="Nagy L.G."/>
            <person name="Martin F.M."/>
        </authorList>
    </citation>
    <scope>NUCLEOTIDE SEQUENCE</scope>
    <source>
        <strain evidence="5">Prilba</strain>
    </source>
</reference>
<sequence>MSTRGRSASPESRDVDVDMDKQSEDKSDVKAIAVTNLTRNVVEAHLQTVFGFYGEVVKIDLPIYVKSGQNKGKAYLEYADAASARTAMSHMNGGQLDGAALKVELSEMPLQRTTTATATRARTRSRSPPFRPRNGRERERPRSPSRSRSRSRSPRFPRRDRDRDFTGGRGYNNDSYRRPPPPPPPRRPPARDVYRPRTRTRTRSRSRSPPIRRGGMLGPRRRSPSYERGGYGRRGQSRSYTSSSFSFSHTFPLALALPVILFVF</sequence>
<feature type="compositionally biased region" description="Basic and acidic residues" evidence="3">
    <location>
        <begin position="157"/>
        <end position="166"/>
    </location>
</feature>
<comment type="caution">
    <text evidence="5">The sequence shown here is derived from an EMBL/GenBank/DDBJ whole genome shotgun (WGS) entry which is preliminary data.</text>
</comment>
<dbReference type="Gene3D" id="3.30.70.330">
    <property type="match status" value="1"/>
</dbReference>
<dbReference type="GO" id="GO:0005654">
    <property type="term" value="C:nucleoplasm"/>
    <property type="evidence" value="ECO:0007669"/>
    <property type="project" value="TreeGrafter"/>
</dbReference>
<dbReference type="OrthoDB" id="252020at2759"/>
<evidence type="ECO:0000313" key="6">
    <source>
        <dbReference type="Proteomes" id="UP000759537"/>
    </source>
</evidence>
<dbReference type="GO" id="GO:0000398">
    <property type="term" value="P:mRNA splicing, via spliceosome"/>
    <property type="evidence" value="ECO:0007669"/>
    <property type="project" value="TreeGrafter"/>
</dbReference>
<dbReference type="InterPro" id="IPR000504">
    <property type="entry name" value="RRM_dom"/>
</dbReference>
<gene>
    <name evidence="5" type="ORF">DFH94DRAFT_679430</name>
</gene>
<dbReference type="GO" id="GO:0005737">
    <property type="term" value="C:cytoplasm"/>
    <property type="evidence" value="ECO:0007669"/>
    <property type="project" value="TreeGrafter"/>
</dbReference>
<dbReference type="PANTHER" id="PTHR15481">
    <property type="entry name" value="RIBONUCLEIC ACID BINDING PROTEIN S1"/>
    <property type="match status" value="1"/>
</dbReference>
<feature type="domain" description="RRM" evidence="4">
    <location>
        <begin position="30"/>
        <end position="108"/>
    </location>
</feature>
<accession>A0A9P5N336</accession>
<dbReference type="Pfam" id="PF00076">
    <property type="entry name" value="RRM_1"/>
    <property type="match status" value="1"/>
</dbReference>
<evidence type="ECO:0000259" key="4">
    <source>
        <dbReference type="PROSITE" id="PS50102"/>
    </source>
</evidence>
<name>A0A9P5N336_9AGAM</name>
<feature type="region of interest" description="Disordered" evidence="3">
    <location>
        <begin position="108"/>
        <end position="244"/>
    </location>
</feature>
<dbReference type="PROSITE" id="PS50102">
    <property type="entry name" value="RRM"/>
    <property type="match status" value="1"/>
</dbReference>
<feature type="compositionally biased region" description="Polar residues" evidence="3">
    <location>
        <begin position="1"/>
        <end position="10"/>
    </location>
</feature>
<proteinExistence type="predicted"/>
<dbReference type="SMART" id="SM00360">
    <property type="entry name" value="RRM"/>
    <property type="match status" value="1"/>
</dbReference>
<keyword evidence="1 2" id="KW-0694">RNA-binding</keyword>
<feature type="compositionally biased region" description="Pro residues" evidence="3">
    <location>
        <begin position="178"/>
        <end position="187"/>
    </location>
</feature>
<dbReference type="EMBL" id="WHVB01000003">
    <property type="protein sequence ID" value="KAF8484854.1"/>
    <property type="molecule type" value="Genomic_DNA"/>
</dbReference>
<dbReference type="SUPFAM" id="SSF54928">
    <property type="entry name" value="RNA-binding domain, RBD"/>
    <property type="match status" value="1"/>
</dbReference>
<dbReference type="Proteomes" id="UP000759537">
    <property type="component" value="Unassembled WGS sequence"/>
</dbReference>
<dbReference type="GO" id="GO:0003723">
    <property type="term" value="F:RNA binding"/>
    <property type="evidence" value="ECO:0007669"/>
    <property type="project" value="UniProtKB-UniRule"/>
</dbReference>
<feature type="compositionally biased region" description="Basic residues" evidence="3">
    <location>
        <begin position="196"/>
        <end position="206"/>
    </location>
</feature>
<feature type="compositionally biased region" description="Basic residues" evidence="3">
    <location>
        <begin position="143"/>
        <end position="156"/>
    </location>
</feature>
<keyword evidence="6" id="KW-1185">Reference proteome</keyword>